<dbReference type="Proteomes" id="UP000229897">
    <property type="component" value="Chromosome"/>
</dbReference>
<keyword evidence="11" id="KW-1185">Reference proteome</keyword>
<evidence type="ECO:0000313" key="10">
    <source>
        <dbReference type="EMBL" id="ATQ76882.1"/>
    </source>
</evidence>
<comment type="catalytic activity">
    <reaction evidence="7">
        <text>L-tyrosyl-[protein] + ATP = O-(5'-adenylyl)-L-tyrosyl-[protein] + diphosphate</text>
        <dbReference type="Rhea" id="RHEA:54288"/>
        <dbReference type="Rhea" id="RHEA-COMP:10136"/>
        <dbReference type="Rhea" id="RHEA-COMP:13846"/>
        <dbReference type="ChEBI" id="CHEBI:30616"/>
        <dbReference type="ChEBI" id="CHEBI:33019"/>
        <dbReference type="ChEBI" id="CHEBI:46858"/>
        <dbReference type="ChEBI" id="CHEBI:83624"/>
        <dbReference type="EC" id="2.7.7.108"/>
    </reaction>
</comment>
<dbReference type="RefSeq" id="WP_099878528.1">
    <property type="nucleotide sequence ID" value="NZ_CP024608.1"/>
</dbReference>
<dbReference type="PROSITE" id="PS51459">
    <property type="entry name" value="FIDO"/>
    <property type="match status" value="1"/>
</dbReference>
<dbReference type="KEGG" id="mass:CR152_21925"/>
<dbReference type="GO" id="GO:0051302">
    <property type="term" value="P:regulation of cell division"/>
    <property type="evidence" value="ECO:0007669"/>
    <property type="project" value="TreeGrafter"/>
</dbReference>
<dbReference type="AlphaFoldDB" id="A0A2D2DPH2"/>
<evidence type="ECO:0000259" key="9">
    <source>
        <dbReference type="PROSITE" id="PS51459"/>
    </source>
</evidence>
<evidence type="ECO:0000256" key="1">
    <source>
        <dbReference type="ARBA" id="ARBA00022679"/>
    </source>
</evidence>
<name>A0A2D2DPH2_9BURK</name>
<keyword evidence="4" id="KW-0067">ATP-binding</keyword>
<proteinExistence type="predicted"/>
<reference evidence="10" key="1">
    <citation type="submission" date="2017-10" db="EMBL/GenBank/DDBJ databases">
        <title>Massilia psychrophilum sp. nov., a novel purple-pigmented bacterium isolated from Tianshan glacier, Xinjiang Municipality, China.</title>
        <authorList>
            <person name="Wang H."/>
        </authorList>
    </citation>
    <scope>NUCLEOTIDE SEQUENCE [LARGE SCALE GENOMIC DNA]</scope>
    <source>
        <strain evidence="10">B2</strain>
    </source>
</reference>
<feature type="compositionally biased region" description="Basic and acidic residues" evidence="8">
    <location>
        <begin position="326"/>
        <end position="338"/>
    </location>
</feature>
<evidence type="ECO:0000256" key="8">
    <source>
        <dbReference type="SAM" id="MobiDB-lite"/>
    </source>
</evidence>
<dbReference type="PANTHER" id="PTHR39560:SF1">
    <property type="entry name" value="PROTEIN ADENYLYLTRANSFERASE FIC-RELATED"/>
    <property type="match status" value="1"/>
</dbReference>
<dbReference type="SUPFAM" id="SSF140931">
    <property type="entry name" value="Fic-like"/>
    <property type="match status" value="1"/>
</dbReference>
<evidence type="ECO:0000256" key="2">
    <source>
        <dbReference type="ARBA" id="ARBA00022695"/>
    </source>
</evidence>
<organism evidence="10 11">
    <name type="scientific">Massilia violaceinigra</name>
    <dbReference type="NCBI Taxonomy" id="2045208"/>
    <lineage>
        <taxon>Bacteria</taxon>
        <taxon>Pseudomonadati</taxon>
        <taxon>Pseudomonadota</taxon>
        <taxon>Betaproteobacteria</taxon>
        <taxon>Burkholderiales</taxon>
        <taxon>Oxalobacteraceae</taxon>
        <taxon>Telluria group</taxon>
        <taxon>Massilia</taxon>
    </lineage>
</organism>
<evidence type="ECO:0000313" key="11">
    <source>
        <dbReference type="Proteomes" id="UP000229897"/>
    </source>
</evidence>
<dbReference type="EMBL" id="CP024608">
    <property type="protein sequence ID" value="ATQ76882.1"/>
    <property type="molecule type" value="Genomic_DNA"/>
</dbReference>
<dbReference type="GO" id="GO:0070733">
    <property type="term" value="F:AMPylase activity"/>
    <property type="evidence" value="ECO:0007669"/>
    <property type="project" value="UniProtKB-EC"/>
</dbReference>
<evidence type="ECO:0000256" key="5">
    <source>
        <dbReference type="ARBA" id="ARBA00034531"/>
    </source>
</evidence>
<keyword evidence="1" id="KW-0808">Transferase</keyword>
<gene>
    <name evidence="10" type="ORF">CR152_21925</name>
</gene>
<evidence type="ECO:0000256" key="3">
    <source>
        <dbReference type="ARBA" id="ARBA00022741"/>
    </source>
</evidence>
<keyword evidence="3" id="KW-0547">Nucleotide-binding</keyword>
<dbReference type="InterPro" id="IPR003812">
    <property type="entry name" value="Fido"/>
</dbReference>
<sequence length="338" mass="37941">MSAADNDRDKLETSFTTRRATELELSPVRGQFDVGHLKEINRRLFQDLPKAGFDDVKPGEFRPPAPEGKDWVKNRGLATVAGSFYVAYSSMNTNDHERLNKVLEGAVPDKLRGLKTEEFTATIGRLYAELDYVHPFSDGNSRTLRTFTKQLATEAGYDLDWSRFNKNDAGRDYLYIARDRSVNELAMPHIKDDDTMRKVVSTLDRIEGNPDLPTLLRDAVRPTRAVEFDRSTKADEAEVLKKHPELKEAFRTVRSAADYFEAKISGDAKGQQEALQQVRKQVVDRLNKGETSGFGAAPDQPQKSEAAPVKTVSQPQKSEAAPVKTVEAKRPGRDTERN</sequence>
<evidence type="ECO:0000256" key="7">
    <source>
        <dbReference type="ARBA" id="ARBA00048696"/>
    </source>
</evidence>
<accession>A0A2D2DPH2</accession>
<evidence type="ECO:0000256" key="6">
    <source>
        <dbReference type="ARBA" id="ARBA00047939"/>
    </source>
</evidence>
<feature type="domain" description="Fido" evidence="9">
    <location>
        <begin position="32"/>
        <end position="205"/>
    </location>
</feature>
<dbReference type="GO" id="GO:0005524">
    <property type="term" value="F:ATP binding"/>
    <property type="evidence" value="ECO:0007669"/>
    <property type="project" value="UniProtKB-KW"/>
</dbReference>
<evidence type="ECO:0000256" key="4">
    <source>
        <dbReference type="ARBA" id="ARBA00022840"/>
    </source>
</evidence>
<dbReference type="OrthoDB" id="9813719at2"/>
<comment type="catalytic activity">
    <reaction evidence="6">
        <text>L-threonyl-[protein] + ATP = 3-O-(5'-adenylyl)-L-threonyl-[protein] + diphosphate</text>
        <dbReference type="Rhea" id="RHEA:54292"/>
        <dbReference type="Rhea" id="RHEA-COMP:11060"/>
        <dbReference type="Rhea" id="RHEA-COMP:13847"/>
        <dbReference type="ChEBI" id="CHEBI:30013"/>
        <dbReference type="ChEBI" id="CHEBI:30616"/>
        <dbReference type="ChEBI" id="CHEBI:33019"/>
        <dbReference type="ChEBI" id="CHEBI:138113"/>
        <dbReference type="EC" id="2.7.7.108"/>
    </reaction>
</comment>
<dbReference type="InterPro" id="IPR036597">
    <property type="entry name" value="Fido-like_dom_sf"/>
</dbReference>
<protein>
    <recommendedName>
        <fullName evidence="5">protein adenylyltransferase</fullName>
        <ecNumber evidence="5">2.7.7.108</ecNumber>
    </recommendedName>
</protein>
<dbReference type="Pfam" id="PF02661">
    <property type="entry name" value="Fic"/>
    <property type="match status" value="1"/>
</dbReference>
<keyword evidence="2" id="KW-0548">Nucleotidyltransferase</keyword>
<dbReference type="EC" id="2.7.7.108" evidence="5"/>
<feature type="region of interest" description="Disordered" evidence="8">
    <location>
        <begin position="284"/>
        <end position="338"/>
    </location>
</feature>
<dbReference type="Gene3D" id="1.10.3290.10">
    <property type="entry name" value="Fido-like domain"/>
    <property type="match status" value="1"/>
</dbReference>
<dbReference type="PANTHER" id="PTHR39560">
    <property type="entry name" value="PROTEIN ADENYLYLTRANSFERASE FIC-RELATED"/>
    <property type="match status" value="1"/>
</dbReference>